<proteinExistence type="predicted"/>
<keyword evidence="2" id="KW-1185">Reference proteome</keyword>
<protein>
    <submittedName>
        <fullName evidence="1">Putative membrane protein</fullName>
    </submittedName>
</protein>
<reference evidence="1 2" key="1">
    <citation type="submission" date="2014-09" db="EMBL/GenBank/DDBJ databases">
        <authorList>
            <person name="Regsiter A."/>
        </authorList>
    </citation>
    <scope>NUCLEOTIDE SEQUENCE [LARGE SCALE GENOMIC DNA]</scope>
</reference>
<evidence type="ECO:0000313" key="2">
    <source>
        <dbReference type="Proteomes" id="UP000052230"/>
    </source>
</evidence>
<sequence length="176" mass="19502">MDSVFPSQNAHWYRSPKGVRRMLTILLMSTLLTASLVVLAYRTSFTVLLDLAQYAASICALLHFAIVAMLLGLIAGALTVWRKLQAEGKHTEELKQLRQVIVSATAMTLLMFMLAVAAACVPYVMDVMKKFPEFGVVFAIMLIALLIHRVNINRICERLANSMTAAQRSAQRTMAA</sequence>
<dbReference type="AlphaFoldDB" id="A0A0U5F842"/>
<accession>A0A0U5F842</accession>
<dbReference type="Proteomes" id="UP000052230">
    <property type="component" value="Unassembled WGS sequence"/>
</dbReference>
<organism evidence="1 2">
    <name type="scientific">Xanthomonas citri pv. citri</name>
    <dbReference type="NCBI Taxonomy" id="611301"/>
    <lineage>
        <taxon>Bacteria</taxon>
        <taxon>Pseudomonadati</taxon>
        <taxon>Pseudomonadota</taxon>
        <taxon>Gammaproteobacteria</taxon>
        <taxon>Lysobacterales</taxon>
        <taxon>Lysobacteraceae</taxon>
        <taxon>Xanthomonas</taxon>
    </lineage>
</organism>
<gene>
    <name evidence="1" type="ORF">XAC3562_1020004</name>
</gene>
<dbReference type="EMBL" id="CCXZ01000005">
    <property type="protein sequence ID" value="CEG14295.1"/>
    <property type="molecule type" value="Genomic_DNA"/>
</dbReference>
<evidence type="ECO:0000313" key="1">
    <source>
        <dbReference type="EMBL" id="CEG14295.1"/>
    </source>
</evidence>
<name>A0A0U5F842_XANCI</name>
<comment type="caution">
    <text evidence="1">The sequence shown here is derived from an EMBL/GenBank/DDBJ whole genome shotgun (WGS) entry which is preliminary data.</text>
</comment>
<dbReference type="RefSeq" id="WP_015471997.1">
    <property type="nucleotide sequence ID" value="NZ_CAVLIX010000014.1"/>
</dbReference>